<comment type="catalytic activity">
    <reaction evidence="1">
        <text>ATP + protein L-histidine = ADP + protein N-phospho-L-histidine.</text>
        <dbReference type="EC" id="2.7.13.3"/>
    </reaction>
</comment>
<dbReference type="Gene3D" id="1.10.287.130">
    <property type="match status" value="1"/>
</dbReference>
<dbReference type="CDD" id="cd00075">
    <property type="entry name" value="HATPase"/>
    <property type="match status" value="1"/>
</dbReference>
<evidence type="ECO:0000256" key="1">
    <source>
        <dbReference type="ARBA" id="ARBA00000085"/>
    </source>
</evidence>
<dbReference type="GO" id="GO:0005524">
    <property type="term" value="F:ATP binding"/>
    <property type="evidence" value="ECO:0007669"/>
    <property type="project" value="UniProtKB-KW"/>
</dbReference>
<keyword evidence="5" id="KW-0547">Nucleotide-binding</keyword>
<dbReference type="Gene3D" id="3.30.565.10">
    <property type="entry name" value="Histidine kinase-like ATPase, C-terminal domain"/>
    <property type="match status" value="1"/>
</dbReference>
<dbReference type="PROSITE" id="PS50109">
    <property type="entry name" value="HIS_KIN"/>
    <property type="match status" value="1"/>
</dbReference>
<keyword evidence="4" id="KW-0808">Transferase</keyword>
<evidence type="ECO:0000256" key="2">
    <source>
        <dbReference type="ARBA" id="ARBA00012438"/>
    </source>
</evidence>
<sequence>MELECKSSSFQMSVPDRRKKPRRIEDRRLIQRNRELEAASRMTEVLFQNLHTDELVEQTLTTALEVVGAESGSILLASQDSEELVFRHSIGASPVEAGTAIPWDKGIAGAVFHSGQPIVIPDVKRDQRHYEAIDVLTEHVTRDMIALPLKRWEGKPIGVLEVLNKRESLLDEEDLAILTIVSALAANSIEQSRLYREAKLAGIVRMLGDVSHDIKNMLMPVLSGAQLLEEELDERFSHWIDVKMKGAETSYANCQELTRMIVNNARRIQRRVREIADAVKGVTSPPHFAPCQISTVVRAVFATLKTYAAEHAVLLETDNLDTLPVIEADEHRLFTAFYNLISNAIPEIPGGGLISVSGEEVNPGEGILVTVSDNGRGMCPEVRDRLFHSEAITTKQEGTGLGTKIVKDVVDAHGGRIGVESELGVGTTFYLHLPVHPPPPRL</sequence>
<dbReference type="SUPFAM" id="SSF55874">
    <property type="entry name" value="ATPase domain of HSP90 chaperone/DNA topoisomerase II/histidine kinase"/>
    <property type="match status" value="1"/>
</dbReference>
<dbReference type="KEGG" id="nneo:PQG83_13410"/>
<evidence type="ECO:0000256" key="7">
    <source>
        <dbReference type="ARBA" id="ARBA00022840"/>
    </source>
</evidence>
<feature type="domain" description="Histidine kinase" evidence="10">
    <location>
        <begin position="209"/>
        <end position="437"/>
    </location>
</feature>
<protein>
    <recommendedName>
        <fullName evidence="2">histidine kinase</fullName>
        <ecNumber evidence="2">2.7.13.3</ecNumber>
    </recommendedName>
</protein>
<dbReference type="InterPro" id="IPR003594">
    <property type="entry name" value="HATPase_dom"/>
</dbReference>
<keyword evidence="7" id="KW-0067">ATP-binding</keyword>
<evidence type="ECO:0000256" key="4">
    <source>
        <dbReference type="ARBA" id="ARBA00022679"/>
    </source>
</evidence>
<reference evidence="11 12" key="1">
    <citation type="submission" date="2023-01" db="EMBL/GenBank/DDBJ databases">
        <title>Cultivation and genomic characterization of new, ubiquitous marine nitrite-oxidizing bacteria from the Nitrospirales.</title>
        <authorList>
            <person name="Mueller A.J."/>
            <person name="Daebeler A."/>
            <person name="Herbold C.W."/>
            <person name="Kirkegaard R.H."/>
            <person name="Daims H."/>
        </authorList>
    </citation>
    <scope>NUCLEOTIDE SEQUENCE [LARGE SCALE GENOMIC DNA]</scope>
    <source>
        <strain evidence="11 12">DK</strain>
    </source>
</reference>
<dbReference type="SMART" id="SM00065">
    <property type="entry name" value="GAF"/>
    <property type="match status" value="1"/>
</dbReference>
<keyword evidence="3" id="KW-0597">Phosphoprotein</keyword>
<dbReference type="RefSeq" id="WP_312741923.1">
    <property type="nucleotide sequence ID" value="NZ_CP116968.1"/>
</dbReference>
<evidence type="ECO:0000256" key="3">
    <source>
        <dbReference type="ARBA" id="ARBA00022553"/>
    </source>
</evidence>
<organism evidence="11 12">
    <name type="scientific">Candidatus Nitrospira neomarina</name>
    <dbReference type="NCBI Taxonomy" id="3020899"/>
    <lineage>
        <taxon>Bacteria</taxon>
        <taxon>Pseudomonadati</taxon>
        <taxon>Nitrospirota</taxon>
        <taxon>Nitrospiria</taxon>
        <taxon>Nitrospirales</taxon>
        <taxon>Nitrospiraceae</taxon>
        <taxon>Nitrospira</taxon>
    </lineage>
</organism>
<dbReference type="PANTHER" id="PTHR43065:SF10">
    <property type="entry name" value="PEROXIDE STRESS-ACTIVATED HISTIDINE KINASE MAK3"/>
    <property type="match status" value="1"/>
</dbReference>
<dbReference type="InterPro" id="IPR036890">
    <property type="entry name" value="HATPase_C_sf"/>
</dbReference>
<dbReference type="InterPro" id="IPR003661">
    <property type="entry name" value="HisK_dim/P_dom"/>
</dbReference>
<evidence type="ECO:0000256" key="8">
    <source>
        <dbReference type="ARBA" id="ARBA00023012"/>
    </source>
</evidence>
<dbReference type="InterPro" id="IPR003018">
    <property type="entry name" value="GAF"/>
</dbReference>
<dbReference type="Proteomes" id="UP001302494">
    <property type="component" value="Chromosome"/>
</dbReference>
<evidence type="ECO:0000256" key="5">
    <source>
        <dbReference type="ARBA" id="ARBA00022741"/>
    </source>
</evidence>
<dbReference type="SUPFAM" id="SSF55781">
    <property type="entry name" value="GAF domain-like"/>
    <property type="match status" value="1"/>
</dbReference>
<dbReference type="SMART" id="SM00387">
    <property type="entry name" value="HATPase_c"/>
    <property type="match status" value="1"/>
</dbReference>
<gene>
    <name evidence="11" type="ORF">PQG83_13410</name>
</gene>
<proteinExistence type="predicted"/>
<dbReference type="Pfam" id="PF02518">
    <property type="entry name" value="HATPase_c"/>
    <property type="match status" value="1"/>
</dbReference>
<keyword evidence="12" id="KW-1185">Reference proteome</keyword>
<dbReference type="AlphaFoldDB" id="A0AA96GM31"/>
<accession>A0AA96GM31</accession>
<dbReference type="PANTHER" id="PTHR43065">
    <property type="entry name" value="SENSOR HISTIDINE KINASE"/>
    <property type="match status" value="1"/>
</dbReference>
<dbReference type="EC" id="2.7.13.3" evidence="2"/>
<evidence type="ECO:0000259" key="10">
    <source>
        <dbReference type="PROSITE" id="PS50109"/>
    </source>
</evidence>
<name>A0AA96GM31_9BACT</name>
<evidence type="ECO:0000313" key="11">
    <source>
        <dbReference type="EMBL" id="WNM60754.1"/>
    </source>
</evidence>
<dbReference type="Gene3D" id="3.30.450.40">
    <property type="match status" value="1"/>
</dbReference>
<feature type="compositionally biased region" description="Polar residues" evidence="9">
    <location>
        <begin position="1"/>
        <end position="12"/>
    </location>
</feature>
<feature type="region of interest" description="Disordered" evidence="9">
    <location>
        <begin position="1"/>
        <end position="21"/>
    </location>
</feature>
<dbReference type="CDD" id="cd00082">
    <property type="entry name" value="HisKA"/>
    <property type="match status" value="1"/>
</dbReference>
<evidence type="ECO:0000256" key="6">
    <source>
        <dbReference type="ARBA" id="ARBA00022777"/>
    </source>
</evidence>
<keyword evidence="8" id="KW-0902">Two-component regulatory system</keyword>
<keyword evidence="6 11" id="KW-0418">Kinase</keyword>
<dbReference type="InterPro" id="IPR029016">
    <property type="entry name" value="GAF-like_dom_sf"/>
</dbReference>
<dbReference type="EMBL" id="CP116968">
    <property type="protein sequence ID" value="WNM60754.1"/>
    <property type="molecule type" value="Genomic_DNA"/>
</dbReference>
<dbReference type="PRINTS" id="PR00344">
    <property type="entry name" value="BCTRLSENSOR"/>
</dbReference>
<evidence type="ECO:0000256" key="9">
    <source>
        <dbReference type="SAM" id="MobiDB-lite"/>
    </source>
</evidence>
<evidence type="ECO:0000313" key="12">
    <source>
        <dbReference type="Proteomes" id="UP001302494"/>
    </source>
</evidence>
<dbReference type="InterPro" id="IPR004358">
    <property type="entry name" value="Sig_transdc_His_kin-like_C"/>
</dbReference>
<dbReference type="Pfam" id="PF13185">
    <property type="entry name" value="GAF_2"/>
    <property type="match status" value="1"/>
</dbReference>
<dbReference type="GO" id="GO:0000155">
    <property type="term" value="F:phosphorelay sensor kinase activity"/>
    <property type="evidence" value="ECO:0007669"/>
    <property type="project" value="InterPro"/>
</dbReference>
<dbReference type="InterPro" id="IPR005467">
    <property type="entry name" value="His_kinase_dom"/>
</dbReference>